<organism evidence="1">
    <name type="scientific">bioreactor metagenome</name>
    <dbReference type="NCBI Taxonomy" id="1076179"/>
    <lineage>
        <taxon>unclassified sequences</taxon>
        <taxon>metagenomes</taxon>
        <taxon>ecological metagenomes</taxon>
    </lineage>
</organism>
<gene>
    <name evidence="1" type="ORF">SDC9_119580</name>
</gene>
<dbReference type="AlphaFoldDB" id="A0A645C9H4"/>
<reference evidence="1" key="1">
    <citation type="submission" date="2019-08" db="EMBL/GenBank/DDBJ databases">
        <authorList>
            <person name="Kucharzyk K."/>
            <person name="Murdoch R.W."/>
            <person name="Higgins S."/>
            <person name="Loffler F."/>
        </authorList>
    </citation>
    <scope>NUCLEOTIDE SEQUENCE</scope>
</reference>
<name>A0A645C9H4_9ZZZZ</name>
<comment type="caution">
    <text evidence="1">The sequence shown here is derived from an EMBL/GenBank/DDBJ whole genome shotgun (WGS) entry which is preliminary data.</text>
</comment>
<protein>
    <submittedName>
        <fullName evidence="1">Uncharacterized protein</fullName>
    </submittedName>
</protein>
<sequence length="155" mass="16702">MADVQYQAVAAFQFRQDHAVIPLDLPGAVLNDHVHGHLALQEAKKGRLKIDLVTDLGGGRFDKAGKDAVIQAGEGHVLAERFVFRFKISLADSVFAGLGQHAIHAGIIAVFPFGQKAFSSRRNIGNTGSFHYRGGFAVVGNFWGLGSLAWFSTGR</sequence>
<accession>A0A645C9H4</accession>
<evidence type="ECO:0000313" key="1">
    <source>
        <dbReference type="EMBL" id="MPM72604.1"/>
    </source>
</evidence>
<proteinExistence type="predicted"/>
<dbReference type="EMBL" id="VSSQ01024844">
    <property type="protein sequence ID" value="MPM72604.1"/>
    <property type="molecule type" value="Genomic_DNA"/>
</dbReference>